<dbReference type="Gene3D" id="3.30.428.10">
    <property type="entry name" value="HIT-like"/>
    <property type="match status" value="1"/>
</dbReference>
<comment type="caution">
    <text evidence="8">The sequence shown here is derived from an EMBL/GenBank/DDBJ whole genome shotgun (WGS) entry which is preliminary data.</text>
</comment>
<comment type="caution">
    <text evidence="5">Lacks conserved residue(s) required for the propagation of feature annotation.</text>
</comment>
<dbReference type="FunFam" id="3.30.428.10:FF:000011">
    <property type="entry name" value="Fragile histidine triad"/>
    <property type="match status" value="1"/>
</dbReference>
<gene>
    <name evidence="8" type="ORF">EZS28_028167</name>
</gene>
<organism evidence="8 9">
    <name type="scientific">Streblomastix strix</name>
    <dbReference type="NCBI Taxonomy" id="222440"/>
    <lineage>
        <taxon>Eukaryota</taxon>
        <taxon>Metamonada</taxon>
        <taxon>Preaxostyla</taxon>
        <taxon>Oxymonadida</taxon>
        <taxon>Streblomastigidae</taxon>
        <taxon>Streblomastix</taxon>
    </lineage>
</organism>
<dbReference type="AlphaFoldDB" id="A0A5J4V2M9"/>
<feature type="binding site" evidence="4">
    <location>
        <position position="29"/>
    </location>
    <ligand>
        <name>substrate</name>
    </ligand>
</feature>
<dbReference type="EC" id="3.6.1.29" evidence="6"/>
<dbReference type="SUPFAM" id="SSF54197">
    <property type="entry name" value="HIT-like"/>
    <property type="match status" value="1"/>
</dbReference>
<evidence type="ECO:0000313" key="9">
    <source>
        <dbReference type="Proteomes" id="UP000324800"/>
    </source>
</evidence>
<evidence type="ECO:0000256" key="5">
    <source>
        <dbReference type="PROSITE-ProRule" id="PRU00464"/>
    </source>
</evidence>
<dbReference type="GO" id="GO:0000166">
    <property type="term" value="F:nucleotide binding"/>
    <property type="evidence" value="ECO:0007669"/>
    <property type="project" value="UniProtKB-KW"/>
</dbReference>
<proteinExistence type="predicted"/>
<dbReference type="OrthoDB" id="680339at2759"/>
<dbReference type="CDD" id="cd01275">
    <property type="entry name" value="FHIT"/>
    <property type="match status" value="1"/>
</dbReference>
<reference evidence="8 9" key="1">
    <citation type="submission" date="2019-03" db="EMBL/GenBank/DDBJ databases">
        <title>Single cell metagenomics reveals metabolic interactions within the superorganism composed of flagellate Streblomastix strix and complex community of Bacteroidetes bacteria on its surface.</title>
        <authorList>
            <person name="Treitli S.C."/>
            <person name="Kolisko M."/>
            <person name="Husnik F."/>
            <person name="Keeling P."/>
            <person name="Hampl V."/>
        </authorList>
    </citation>
    <scope>NUCLEOTIDE SEQUENCE [LARGE SCALE GENOMIC DNA]</scope>
    <source>
        <strain evidence="8">ST1C</strain>
    </source>
</reference>
<feature type="domain" description="HIT" evidence="7">
    <location>
        <begin position="3"/>
        <end position="111"/>
    </location>
</feature>
<evidence type="ECO:0000256" key="3">
    <source>
        <dbReference type="PIRSR" id="PIRSR639383-1"/>
    </source>
</evidence>
<dbReference type="InterPro" id="IPR011146">
    <property type="entry name" value="HIT-like"/>
</dbReference>
<name>A0A5J4V2M9_9EUKA</name>
<keyword evidence="2 6" id="KW-0378">Hydrolase</keyword>
<evidence type="ECO:0000313" key="8">
    <source>
        <dbReference type="EMBL" id="KAA6376305.1"/>
    </source>
</evidence>
<evidence type="ECO:0000256" key="1">
    <source>
        <dbReference type="ARBA" id="ARBA00022741"/>
    </source>
</evidence>
<accession>A0A5J4V2M9</accession>
<dbReference type="EMBL" id="SNRW01010613">
    <property type="protein sequence ID" value="KAA6376305.1"/>
    <property type="molecule type" value="Genomic_DNA"/>
</dbReference>
<sequence>MSGFQFGSHIVIPPNQVFFETELSFAFVNLRPVVPGHILIASRRNAKRFTDLTREEAADLAAVAHVLIDPLEKYYGCTATTLTVQDGAAAGQTVDSVHFHLIPRRAGDFPDSDHFQQLIEEKRADRSVDEMALEAGKLRELFANQQTKFLNKPFESQ</sequence>
<feature type="binding site" evidence="4">
    <location>
        <position position="100"/>
    </location>
    <ligand>
        <name>substrate</name>
    </ligand>
</feature>
<evidence type="ECO:0000259" key="7">
    <source>
        <dbReference type="PROSITE" id="PS51084"/>
    </source>
</evidence>
<feature type="active site" description="Tele-AMP-histidine intermediate" evidence="3">
    <location>
        <position position="98"/>
    </location>
</feature>
<protein>
    <recommendedName>
        <fullName evidence="6">Bis(5'-adenosyl)-triphosphatase</fullName>
        <ecNumber evidence="6">3.6.1.29</ecNumber>
    </recommendedName>
</protein>
<dbReference type="InterPro" id="IPR051884">
    <property type="entry name" value="Bis(5'-adenosyl)-TPase_reg"/>
</dbReference>
<dbReference type="GO" id="GO:0047710">
    <property type="term" value="F:bis(5'-adenosyl)-triphosphatase activity"/>
    <property type="evidence" value="ECO:0007669"/>
    <property type="project" value="UniProtKB-UniRule"/>
</dbReference>
<dbReference type="PANTHER" id="PTHR46243">
    <property type="entry name" value="BIS(5'-ADENOSYL)-TRIPHOSPHATASE"/>
    <property type="match status" value="1"/>
</dbReference>
<evidence type="ECO:0000256" key="4">
    <source>
        <dbReference type="PIRSR" id="PIRSR639383-2"/>
    </source>
</evidence>
<dbReference type="InterPro" id="IPR039383">
    <property type="entry name" value="FHIT"/>
</dbReference>
<comment type="catalytic activity">
    <reaction evidence="6">
        <text>P(1),P(3)-bis(5'-adenosyl) triphosphate + H2O = AMP + ADP + 2 H(+)</text>
        <dbReference type="Rhea" id="RHEA:13893"/>
        <dbReference type="ChEBI" id="CHEBI:15377"/>
        <dbReference type="ChEBI" id="CHEBI:15378"/>
        <dbReference type="ChEBI" id="CHEBI:58529"/>
        <dbReference type="ChEBI" id="CHEBI:456215"/>
        <dbReference type="ChEBI" id="CHEBI:456216"/>
        <dbReference type="EC" id="3.6.1.29"/>
    </reaction>
</comment>
<comment type="cofactor">
    <cofactor evidence="6">
        <name>Mn(2+)</name>
        <dbReference type="ChEBI" id="CHEBI:29035"/>
    </cofactor>
</comment>
<keyword evidence="1 6" id="KW-0547">Nucleotide-binding</keyword>
<dbReference type="PANTHER" id="PTHR46243:SF1">
    <property type="entry name" value="BIS(5'-ADENOSYL)-TRIPHOSPHATASE"/>
    <property type="match status" value="1"/>
</dbReference>
<evidence type="ECO:0000256" key="2">
    <source>
        <dbReference type="ARBA" id="ARBA00022801"/>
    </source>
</evidence>
<feature type="binding site" evidence="4">
    <location>
        <position position="9"/>
    </location>
    <ligand>
        <name>substrate</name>
    </ligand>
</feature>
<feature type="binding site" evidence="4">
    <location>
        <begin position="91"/>
        <end position="94"/>
    </location>
    <ligand>
        <name>substrate</name>
    </ligand>
</feature>
<dbReference type="Proteomes" id="UP000324800">
    <property type="component" value="Unassembled WGS sequence"/>
</dbReference>
<evidence type="ECO:0000256" key="6">
    <source>
        <dbReference type="RuleBase" id="RU366076"/>
    </source>
</evidence>
<feature type="binding site" evidence="4">
    <location>
        <position position="85"/>
    </location>
    <ligand>
        <name>substrate</name>
    </ligand>
</feature>
<dbReference type="PROSITE" id="PS51084">
    <property type="entry name" value="HIT_2"/>
    <property type="match status" value="1"/>
</dbReference>
<dbReference type="Pfam" id="PF01230">
    <property type="entry name" value="HIT"/>
    <property type="match status" value="1"/>
</dbReference>
<dbReference type="InterPro" id="IPR036265">
    <property type="entry name" value="HIT-like_sf"/>
</dbReference>